<keyword evidence="2" id="KW-1185">Reference proteome</keyword>
<gene>
    <name evidence="1" type="ORF">WFZ86_04755</name>
</gene>
<evidence type="ECO:0000313" key="1">
    <source>
        <dbReference type="EMBL" id="MEM0575797.1"/>
    </source>
</evidence>
<organism evidence="1 2">
    <name type="scientific">Flavobacterium polysaccharolyticum</name>
    <dbReference type="NCBI Taxonomy" id="3133148"/>
    <lineage>
        <taxon>Bacteria</taxon>
        <taxon>Pseudomonadati</taxon>
        <taxon>Bacteroidota</taxon>
        <taxon>Flavobacteriia</taxon>
        <taxon>Flavobacteriales</taxon>
        <taxon>Flavobacteriaceae</taxon>
        <taxon>Flavobacterium</taxon>
    </lineage>
</organism>
<comment type="caution">
    <text evidence="1">The sequence shown here is derived from an EMBL/GenBank/DDBJ whole genome shotgun (WGS) entry which is preliminary data.</text>
</comment>
<protein>
    <recommendedName>
        <fullName evidence="3">Addiction module component</fullName>
    </recommendedName>
</protein>
<proteinExistence type="predicted"/>
<reference evidence="1 2" key="1">
    <citation type="submission" date="2024-03" db="EMBL/GenBank/DDBJ databases">
        <title>Two novel species of the genus Flavobacterium exhibiting potentially degradation of complex polysaccharides.</title>
        <authorList>
            <person name="Lian X."/>
        </authorList>
    </citation>
    <scope>NUCLEOTIDE SEQUENCE [LARGE SCALE GENOMIC DNA]</scope>
    <source>
        <strain evidence="1 2">N6</strain>
    </source>
</reference>
<dbReference type="Proteomes" id="UP001468798">
    <property type="component" value="Unassembled WGS sequence"/>
</dbReference>
<dbReference type="EMBL" id="JBCGDP010000003">
    <property type="protein sequence ID" value="MEM0575797.1"/>
    <property type="molecule type" value="Genomic_DNA"/>
</dbReference>
<dbReference type="RefSeq" id="WP_342690868.1">
    <property type="nucleotide sequence ID" value="NZ_JBCGDP010000003.1"/>
</dbReference>
<accession>A0ABU9NN64</accession>
<evidence type="ECO:0000313" key="2">
    <source>
        <dbReference type="Proteomes" id="UP001468798"/>
    </source>
</evidence>
<name>A0ABU9NN64_9FLAO</name>
<evidence type="ECO:0008006" key="3">
    <source>
        <dbReference type="Google" id="ProtNLM"/>
    </source>
</evidence>
<sequence>MSTSKLKLKILKRLDHLSESNLKKFYDLLVSATESKKDISDWDSLSQNQQKGLIEATEEIDHSEGMEHETLLNSLKKNMLKSVS</sequence>